<evidence type="ECO:0000259" key="4">
    <source>
        <dbReference type="Pfam" id="PF01551"/>
    </source>
</evidence>
<keyword evidence="3" id="KW-0812">Transmembrane</keyword>
<feature type="compositionally biased region" description="Polar residues" evidence="2">
    <location>
        <begin position="101"/>
        <end position="144"/>
    </location>
</feature>
<reference evidence="6" key="2">
    <citation type="submission" date="2012-03" db="EMBL/GenBank/DDBJ databases">
        <title>The complete genome sequence of the pioneer microbe on fresh volcanic deposit, Leptospirillum ferrooxidans strain C2-3.</title>
        <authorList>
            <person name="Fujimura R."/>
            <person name="Sato Y."/>
            <person name="Nishizawa T."/>
            <person name="Nanba K."/>
            <person name="Oshima K."/>
            <person name="Hattori M."/>
            <person name="Kamijo T."/>
            <person name="Ohta H."/>
        </authorList>
    </citation>
    <scope>NUCLEOTIDE SEQUENCE [LARGE SCALE GENOMIC DNA]</scope>
    <source>
        <strain evidence="6">C2-3</strain>
    </source>
</reference>
<evidence type="ECO:0000256" key="1">
    <source>
        <dbReference type="SAM" id="Coils"/>
    </source>
</evidence>
<keyword evidence="1" id="KW-0175">Coiled coil</keyword>
<dbReference type="STRING" id="1162668.LFE_1702"/>
<dbReference type="SUPFAM" id="SSF51261">
    <property type="entry name" value="Duplicated hybrid motif"/>
    <property type="match status" value="1"/>
</dbReference>
<dbReference type="PANTHER" id="PTHR21666">
    <property type="entry name" value="PEPTIDASE-RELATED"/>
    <property type="match status" value="1"/>
</dbReference>
<sequence length="298" mass="33090">MAKMPRTVTITILPGATEKSIQWTLPRWMFHLVIVGFVLFLFGIGTMIFFYVVEAKKFVFYHNLILETQTQKMHLEDYRKKLEQLEAELSQVNLLDGQISKMTEGSNTGNPSLNSQGEASGKVDQNVSPNFRDSSNGGTPSNLKRSGGVPVVLGKKIRWSHFEIQGQWQMPLKGWITSPFGKRKSQMGTGEEFHPGIDIAQKVGTVVMAPSDGFVLQTGFASDYGRYVMLFHGMGLTSIYAHLGKVDVREGEMVHRGNIIGTVGLSGMTNGPHLHFELRKFGKPIDPIAFLASEVLTE</sequence>
<dbReference type="InterPro" id="IPR016047">
    <property type="entry name" value="M23ase_b-sheet_dom"/>
</dbReference>
<dbReference type="GO" id="GO:0004222">
    <property type="term" value="F:metalloendopeptidase activity"/>
    <property type="evidence" value="ECO:0007669"/>
    <property type="project" value="TreeGrafter"/>
</dbReference>
<keyword evidence="3" id="KW-1133">Transmembrane helix</keyword>
<dbReference type="Proteomes" id="UP000007382">
    <property type="component" value="Chromosome"/>
</dbReference>
<dbReference type="Gene3D" id="2.70.70.10">
    <property type="entry name" value="Glucose Permease (Domain IIA)"/>
    <property type="match status" value="1"/>
</dbReference>
<evidence type="ECO:0000313" key="5">
    <source>
        <dbReference type="EMBL" id="BAM07382.1"/>
    </source>
</evidence>
<feature type="domain" description="M23ase beta-sheet core" evidence="4">
    <location>
        <begin position="193"/>
        <end position="287"/>
    </location>
</feature>
<dbReference type="eggNOG" id="COG4942">
    <property type="taxonomic scope" value="Bacteria"/>
</dbReference>
<gene>
    <name evidence="5" type="ordered locus">LFE_1702</name>
</gene>
<evidence type="ECO:0000256" key="2">
    <source>
        <dbReference type="SAM" id="MobiDB-lite"/>
    </source>
</evidence>
<dbReference type="InterPro" id="IPR050570">
    <property type="entry name" value="Cell_wall_metabolism_enzyme"/>
</dbReference>
<dbReference type="HOGENOM" id="CLU_029425_2_4_0"/>
<evidence type="ECO:0000313" key="6">
    <source>
        <dbReference type="Proteomes" id="UP000007382"/>
    </source>
</evidence>
<dbReference type="PATRIC" id="fig|1162668.3.peg.2022"/>
<name>I0IQ33_LEPFC</name>
<accession>I0IQ33</accession>
<dbReference type="PANTHER" id="PTHR21666:SF270">
    <property type="entry name" value="MUREIN HYDROLASE ACTIVATOR ENVC"/>
    <property type="match status" value="1"/>
</dbReference>
<dbReference type="CDD" id="cd12797">
    <property type="entry name" value="M23_peptidase"/>
    <property type="match status" value="1"/>
</dbReference>
<keyword evidence="6" id="KW-1185">Reference proteome</keyword>
<evidence type="ECO:0000256" key="3">
    <source>
        <dbReference type="SAM" id="Phobius"/>
    </source>
</evidence>
<protein>
    <submittedName>
        <fullName evidence="5">Putative peptidase, M23B family</fullName>
    </submittedName>
</protein>
<feature type="region of interest" description="Disordered" evidence="2">
    <location>
        <begin position="101"/>
        <end position="147"/>
    </location>
</feature>
<dbReference type="EMBL" id="AP012342">
    <property type="protein sequence ID" value="BAM07382.1"/>
    <property type="molecule type" value="Genomic_DNA"/>
</dbReference>
<dbReference type="OrthoDB" id="9814460at2"/>
<dbReference type="KEGG" id="lfc:LFE_1702"/>
<organism evidence="5 6">
    <name type="scientific">Leptospirillum ferrooxidans (strain C2-3)</name>
    <dbReference type="NCBI Taxonomy" id="1162668"/>
    <lineage>
        <taxon>Bacteria</taxon>
        <taxon>Pseudomonadati</taxon>
        <taxon>Nitrospirota</taxon>
        <taxon>Nitrospiria</taxon>
        <taxon>Nitrospirales</taxon>
        <taxon>Nitrospiraceae</taxon>
        <taxon>Leptospirillum</taxon>
    </lineage>
</organism>
<reference evidence="5 6" key="1">
    <citation type="journal article" date="2012" name="J. Bacteriol.">
        <title>Complete Genome Sequence of Leptospirillum ferrooxidans Strain C2-3, Isolated from a Fresh Volcanic Ash Deposit on the Island of Miyake, Japan.</title>
        <authorList>
            <person name="Fujimura R."/>
            <person name="Sato Y."/>
            <person name="Nishizawa T."/>
            <person name="Oshima K."/>
            <person name="Kim S.-W."/>
            <person name="Hattori M."/>
            <person name="Kamijo T."/>
            <person name="Ohta H."/>
        </authorList>
    </citation>
    <scope>NUCLEOTIDE SEQUENCE [LARGE SCALE GENOMIC DNA]</scope>
    <source>
        <strain evidence="5 6">C2-3</strain>
    </source>
</reference>
<dbReference type="InterPro" id="IPR011055">
    <property type="entry name" value="Dup_hybrid_motif"/>
</dbReference>
<feature type="transmembrane region" description="Helical" evidence="3">
    <location>
        <begin position="28"/>
        <end position="53"/>
    </location>
</feature>
<feature type="coiled-coil region" evidence="1">
    <location>
        <begin position="68"/>
        <end position="95"/>
    </location>
</feature>
<dbReference type="AlphaFoldDB" id="I0IQ33"/>
<dbReference type="RefSeq" id="WP_014449867.1">
    <property type="nucleotide sequence ID" value="NC_017094.1"/>
</dbReference>
<proteinExistence type="predicted"/>
<keyword evidence="3" id="KW-0472">Membrane</keyword>
<dbReference type="Pfam" id="PF01551">
    <property type="entry name" value="Peptidase_M23"/>
    <property type="match status" value="1"/>
</dbReference>